<dbReference type="Proteomes" id="UP001234343">
    <property type="component" value="Unassembled WGS sequence"/>
</dbReference>
<dbReference type="RefSeq" id="WP_289363945.1">
    <property type="nucleotide sequence ID" value="NZ_JAUCBP010000006.1"/>
</dbReference>
<feature type="signal peptide" evidence="1">
    <location>
        <begin position="1"/>
        <end position="19"/>
    </location>
</feature>
<dbReference type="Pfam" id="PF00497">
    <property type="entry name" value="SBP_bac_3"/>
    <property type="match status" value="1"/>
</dbReference>
<protein>
    <submittedName>
        <fullName evidence="3">Transporter substrate-binding domain-containing protein</fullName>
    </submittedName>
</protein>
<dbReference type="InterPro" id="IPR001638">
    <property type="entry name" value="Solute-binding_3/MltF_N"/>
</dbReference>
<keyword evidence="4" id="KW-1185">Reference proteome</keyword>
<accession>A0ABT7SUD5</accession>
<dbReference type="SUPFAM" id="SSF53850">
    <property type="entry name" value="Periplasmic binding protein-like II"/>
    <property type="match status" value="1"/>
</dbReference>
<gene>
    <name evidence="3" type="ORF">QTP81_04250</name>
</gene>
<feature type="chain" id="PRO_5046313026" evidence="1">
    <location>
        <begin position="20"/>
        <end position="261"/>
    </location>
</feature>
<evidence type="ECO:0000313" key="3">
    <source>
        <dbReference type="EMBL" id="MDM7859810.1"/>
    </source>
</evidence>
<keyword evidence="1" id="KW-0732">Signal</keyword>
<proteinExistence type="predicted"/>
<dbReference type="EMBL" id="JAUCBP010000006">
    <property type="protein sequence ID" value="MDM7859810.1"/>
    <property type="molecule type" value="Genomic_DNA"/>
</dbReference>
<organism evidence="3 4">
    <name type="scientific">Alteromonas arenosi</name>
    <dbReference type="NCBI Taxonomy" id="3055817"/>
    <lineage>
        <taxon>Bacteria</taxon>
        <taxon>Pseudomonadati</taxon>
        <taxon>Pseudomonadota</taxon>
        <taxon>Gammaproteobacteria</taxon>
        <taxon>Alteromonadales</taxon>
        <taxon>Alteromonadaceae</taxon>
        <taxon>Alteromonas/Salinimonas group</taxon>
        <taxon>Alteromonas</taxon>
    </lineage>
</organism>
<sequence length="261" mass="29600">MTKLIILICLTILISPVSASEVLKIAYGDGYAPFAWMGERQAKGVQIDFLDEILVQRLGFEVHHVACPWKRCQRLVENAELDGFFTVPTDSRAEYTEKTKSPFYTTNFLIHTKKDHPLLCEFQSIRSLEELLQMQGLRHVFMRGSGWHEQNLAGLKNITQVADAAVIPKLLVQNRADLYLEQAEMFKYQASQLGLQDQLVSLSSPVIKRQGWHLFIGKSSLHVGIVAQVDSLLEDMQSTGELEQLRRIIFARYGILTVPKA</sequence>
<dbReference type="Gene3D" id="3.40.190.10">
    <property type="entry name" value="Periplasmic binding protein-like II"/>
    <property type="match status" value="2"/>
</dbReference>
<evidence type="ECO:0000313" key="4">
    <source>
        <dbReference type="Proteomes" id="UP001234343"/>
    </source>
</evidence>
<name>A0ABT7SUD5_9ALTE</name>
<evidence type="ECO:0000256" key="1">
    <source>
        <dbReference type="SAM" id="SignalP"/>
    </source>
</evidence>
<comment type="caution">
    <text evidence="3">The sequence shown here is derived from an EMBL/GenBank/DDBJ whole genome shotgun (WGS) entry which is preliminary data.</text>
</comment>
<feature type="domain" description="Solute-binding protein family 3/N-terminal" evidence="2">
    <location>
        <begin position="23"/>
        <end position="247"/>
    </location>
</feature>
<evidence type="ECO:0000259" key="2">
    <source>
        <dbReference type="Pfam" id="PF00497"/>
    </source>
</evidence>
<reference evidence="3 4" key="1">
    <citation type="submission" date="2023-06" db="EMBL/GenBank/DDBJ databases">
        <title>Alteromonas sp. ASW11-36 isolated from intertidal sand.</title>
        <authorList>
            <person name="Li Y."/>
        </authorList>
    </citation>
    <scope>NUCLEOTIDE SEQUENCE [LARGE SCALE GENOMIC DNA]</scope>
    <source>
        <strain evidence="3 4">ASW11-36</strain>
    </source>
</reference>